<organism evidence="2 3">
    <name type="scientific">Kluyvera georgiana ATCC 51603</name>
    <dbReference type="NCBI Taxonomy" id="1354264"/>
    <lineage>
        <taxon>Bacteria</taxon>
        <taxon>Pseudomonadati</taxon>
        <taxon>Pseudomonadota</taxon>
        <taxon>Gammaproteobacteria</taxon>
        <taxon>Enterobacterales</taxon>
        <taxon>Enterobacteriaceae</taxon>
        <taxon>Kluyvera</taxon>
    </lineage>
</organism>
<accession>A0A1B7JMB3</accession>
<sequence length="268" mass="29697">MKKQIQIALLALAMSPLMAWAQQTFSTPEQAASALVDAVSHKDDNKLDKLFGENWQQFLPPDGVDQEAVARFLRDWRLGHRIITQGNTAWLDVGNDGWRLPIPMEKGNTGWAFNIAAGEDEILTRAIGRNELSAIEAMHAYVDAQEDYYQLNHAWAQKIISSDGKKDGLYWPIKPGEDPSPLGPNFSPSVPGEGYHGYHFRIIADGDKGEVALLAWPVEWGQTGIMSFMVDKTDRVYEANLGAETAQKAQVITQFSPDSSVGWQAVAE</sequence>
<reference evidence="2 3" key="1">
    <citation type="submission" date="2016-04" db="EMBL/GenBank/DDBJ databases">
        <title>ATOL: Assembling a taxonomically balanced genome-scale reconstruction of the evolutionary history of the Enterobacteriaceae.</title>
        <authorList>
            <person name="Plunkett G.III."/>
            <person name="Neeno-Eckwall E.C."/>
            <person name="Glasner J.D."/>
            <person name="Perna N.T."/>
        </authorList>
    </citation>
    <scope>NUCLEOTIDE SEQUENCE [LARGE SCALE GENOMIC DNA]</scope>
    <source>
        <strain evidence="2 3">ATCC 51603</strain>
    </source>
</reference>
<evidence type="ECO:0008006" key="4">
    <source>
        <dbReference type="Google" id="ProtNLM"/>
    </source>
</evidence>
<dbReference type="Pfam" id="PF11453">
    <property type="entry name" value="DUF2950"/>
    <property type="match status" value="1"/>
</dbReference>
<dbReference type="AlphaFoldDB" id="A0A1B7JMB3"/>
<keyword evidence="1" id="KW-0732">Signal</keyword>
<keyword evidence="3" id="KW-1185">Reference proteome</keyword>
<name>A0A1B7JMB3_9ENTR</name>
<proteinExistence type="predicted"/>
<dbReference type="RefSeq" id="WP_064547499.1">
    <property type="nucleotide sequence ID" value="NZ_LXEU01000070.1"/>
</dbReference>
<feature type="chain" id="PRO_5008595411" description="Secreted protein" evidence="1">
    <location>
        <begin position="22"/>
        <end position="268"/>
    </location>
</feature>
<dbReference type="Proteomes" id="UP000078386">
    <property type="component" value="Unassembled WGS sequence"/>
</dbReference>
<dbReference type="PATRIC" id="fig|1354264.4.peg.3685"/>
<feature type="signal peptide" evidence="1">
    <location>
        <begin position="1"/>
        <end position="21"/>
    </location>
</feature>
<evidence type="ECO:0000256" key="1">
    <source>
        <dbReference type="SAM" id="SignalP"/>
    </source>
</evidence>
<dbReference type="EMBL" id="LXEU01000070">
    <property type="protein sequence ID" value="OAT49051.1"/>
    <property type="molecule type" value="Genomic_DNA"/>
</dbReference>
<gene>
    <name evidence="2" type="ORF">M989_03546</name>
</gene>
<dbReference type="InterPro" id="IPR021556">
    <property type="entry name" value="DUF2950"/>
</dbReference>
<comment type="caution">
    <text evidence="2">The sequence shown here is derived from an EMBL/GenBank/DDBJ whole genome shotgun (WGS) entry which is preliminary data.</text>
</comment>
<evidence type="ECO:0000313" key="2">
    <source>
        <dbReference type="EMBL" id="OAT49051.1"/>
    </source>
</evidence>
<evidence type="ECO:0000313" key="3">
    <source>
        <dbReference type="Proteomes" id="UP000078386"/>
    </source>
</evidence>
<protein>
    <recommendedName>
        <fullName evidence="4">Secreted protein</fullName>
    </recommendedName>
</protein>